<sequence>MNIVNTMRRGWNTMHKTLQKESKFQYRTTVPSNAFIFEVLLHAIAPVAGVHEYSNQFMQRLYLHLIKDWCKDAKEHLKAVSRQKSSSRKPLTSSNSNSSSVSKPTRDRAAKIPVQNSVKSKRQKQPSPEFPSPPQKEKKIKKGAEYGAGEEQAEAGGMRTHPTVSSSSANSVIPTSDSNKENDGSDAVFSGDGDEELGGDNDEELGDAEEGDQEHSDDDDEIEPEDQDGDGDGVHGDGDDDRSNEESSEEESQPEDAEATEEEQEKSETDSEEYGPNASFTDAQLEPHRLKLTEEEKENLKKPLRSHAKEKLTMEDRKAAGENLILDNITDTASRKTLDAIERLKKYLQKGGESIQFVHQVATTKGGQPKAMPREKKVADKTGAPYLFGNDETFRAENLLERINDGGLPEASEERFAELPAKPYYQNIRHQWLLSFTNIASINISFALDGNVHNIINFRIFCRDNAGRIRSKSGENVSVICSSAMQLCTNIFAMKKSPVLLATDQHITVINGIGDCVVPLHYPSNGTRIFPPTKLLYLTSTLNQSDAKRPGSVYDLLCAIADALNKRSSEDEFIHTLALQTTDWFCNRSFRYWYEEPKKVEKSKEGDIIDPDVEKDSKSNKRKQK</sequence>
<protein>
    <submittedName>
        <fullName evidence="2">Uncharacterized protein</fullName>
    </submittedName>
</protein>
<dbReference type="Proteomes" id="UP000887579">
    <property type="component" value="Unplaced"/>
</dbReference>
<name>A0AC34FNM3_9BILA</name>
<reference evidence="2" key="1">
    <citation type="submission" date="2022-11" db="UniProtKB">
        <authorList>
            <consortium name="WormBaseParasite"/>
        </authorList>
    </citation>
    <scope>IDENTIFICATION</scope>
</reference>
<organism evidence="1 2">
    <name type="scientific">Panagrolaimus sp. ES5</name>
    <dbReference type="NCBI Taxonomy" id="591445"/>
    <lineage>
        <taxon>Eukaryota</taxon>
        <taxon>Metazoa</taxon>
        <taxon>Ecdysozoa</taxon>
        <taxon>Nematoda</taxon>
        <taxon>Chromadorea</taxon>
        <taxon>Rhabditida</taxon>
        <taxon>Tylenchina</taxon>
        <taxon>Panagrolaimomorpha</taxon>
        <taxon>Panagrolaimoidea</taxon>
        <taxon>Panagrolaimidae</taxon>
        <taxon>Panagrolaimus</taxon>
    </lineage>
</organism>
<dbReference type="WBParaSite" id="ES5_v2.g18917.t1">
    <property type="protein sequence ID" value="ES5_v2.g18917.t1"/>
    <property type="gene ID" value="ES5_v2.g18917"/>
</dbReference>
<evidence type="ECO:0000313" key="1">
    <source>
        <dbReference type="Proteomes" id="UP000887579"/>
    </source>
</evidence>
<evidence type="ECO:0000313" key="2">
    <source>
        <dbReference type="WBParaSite" id="ES5_v2.g18917.t1"/>
    </source>
</evidence>
<proteinExistence type="predicted"/>
<accession>A0AC34FNM3</accession>